<dbReference type="InterPro" id="IPR005467">
    <property type="entry name" value="His_kinase_dom"/>
</dbReference>
<dbReference type="RefSeq" id="WP_161860254.1">
    <property type="nucleotide sequence ID" value="NZ_CP046620.1"/>
</dbReference>
<dbReference type="InterPro" id="IPR004358">
    <property type="entry name" value="Sig_transdc_His_kin-like_C"/>
</dbReference>
<dbReference type="Proteomes" id="UP000464495">
    <property type="component" value="Chromosome"/>
</dbReference>
<organism evidence="12 13">
    <name type="scientific">Algicella marina</name>
    <dbReference type="NCBI Taxonomy" id="2683284"/>
    <lineage>
        <taxon>Bacteria</taxon>
        <taxon>Pseudomonadati</taxon>
        <taxon>Pseudomonadota</taxon>
        <taxon>Alphaproteobacteria</taxon>
        <taxon>Rhodobacterales</taxon>
        <taxon>Paracoccaceae</taxon>
        <taxon>Algicella</taxon>
    </lineage>
</organism>
<name>A0A6P1SWT0_9RHOB</name>
<dbReference type="SUPFAM" id="SSF55874">
    <property type="entry name" value="ATPase domain of HSP90 chaperone/DNA topoisomerase II/histidine kinase"/>
    <property type="match status" value="1"/>
</dbReference>
<dbReference type="EMBL" id="CP046620">
    <property type="protein sequence ID" value="QHQ33676.1"/>
    <property type="molecule type" value="Genomic_DNA"/>
</dbReference>
<dbReference type="PANTHER" id="PTHR47429">
    <property type="entry name" value="PROTEIN TWIN LOV 1"/>
    <property type="match status" value="1"/>
</dbReference>
<evidence type="ECO:0000256" key="5">
    <source>
        <dbReference type="ARBA" id="ARBA00022643"/>
    </source>
</evidence>
<evidence type="ECO:0000313" key="13">
    <source>
        <dbReference type="Proteomes" id="UP000464495"/>
    </source>
</evidence>
<evidence type="ECO:0000256" key="6">
    <source>
        <dbReference type="ARBA" id="ARBA00022679"/>
    </source>
</evidence>
<dbReference type="InterPro" id="IPR000014">
    <property type="entry name" value="PAS"/>
</dbReference>
<dbReference type="SUPFAM" id="SSF55785">
    <property type="entry name" value="PYP-like sensor domain (PAS domain)"/>
    <property type="match status" value="1"/>
</dbReference>
<proteinExistence type="predicted"/>
<dbReference type="Pfam" id="PF13426">
    <property type="entry name" value="PAS_9"/>
    <property type="match status" value="1"/>
</dbReference>
<keyword evidence="7" id="KW-0547">Nucleotide-binding</keyword>
<dbReference type="PANTHER" id="PTHR47429:SF2">
    <property type="entry name" value="PROTEIN TWIN LOV 1"/>
    <property type="match status" value="1"/>
</dbReference>
<dbReference type="Gene3D" id="3.30.450.20">
    <property type="entry name" value="PAS domain"/>
    <property type="match status" value="1"/>
</dbReference>
<reference evidence="12 13" key="1">
    <citation type="submission" date="2019-12" db="EMBL/GenBank/DDBJ databases">
        <title>Complete genome sequence of Algicella marina strain 9Alg 56(T) isolated from the red alga Tichocarpus crinitus.</title>
        <authorList>
            <person name="Kim S.-G."/>
            <person name="Nedashkovskaya O.I."/>
        </authorList>
    </citation>
    <scope>NUCLEOTIDE SEQUENCE [LARGE SCALE GENOMIC DNA]</scope>
    <source>
        <strain evidence="12 13">9Alg 56</strain>
    </source>
</reference>
<feature type="domain" description="Histidine kinase" evidence="11">
    <location>
        <begin position="147"/>
        <end position="340"/>
    </location>
</feature>
<dbReference type="GO" id="GO:0005524">
    <property type="term" value="F:ATP binding"/>
    <property type="evidence" value="ECO:0007669"/>
    <property type="project" value="UniProtKB-KW"/>
</dbReference>
<evidence type="ECO:0000256" key="10">
    <source>
        <dbReference type="ARBA" id="ARBA00022991"/>
    </source>
</evidence>
<dbReference type="SMART" id="SM00911">
    <property type="entry name" value="HWE_HK"/>
    <property type="match status" value="1"/>
</dbReference>
<keyword evidence="8" id="KW-0418">Kinase</keyword>
<keyword evidence="5" id="KW-0288">FMN</keyword>
<keyword evidence="4" id="KW-0285">Flavoprotein</keyword>
<dbReference type="InterPro" id="IPR011102">
    <property type="entry name" value="Sig_transdc_His_kinase_HWE"/>
</dbReference>
<dbReference type="AlphaFoldDB" id="A0A6P1SWT0"/>
<keyword evidence="6" id="KW-0808">Transferase</keyword>
<evidence type="ECO:0000256" key="8">
    <source>
        <dbReference type="ARBA" id="ARBA00022777"/>
    </source>
</evidence>
<keyword evidence="3" id="KW-0597">Phosphoprotein</keyword>
<dbReference type="PRINTS" id="PR00344">
    <property type="entry name" value="BCTRLSENSOR"/>
</dbReference>
<dbReference type="Gene3D" id="3.30.565.10">
    <property type="entry name" value="Histidine kinase-like ATPase, C-terminal domain"/>
    <property type="match status" value="1"/>
</dbReference>
<dbReference type="EC" id="2.7.13.3" evidence="2"/>
<evidence type="ECO:0000259" key="11">
    <source>
        <dbReference type="PROSITE" id="PS50109"/>
    </source>
</evidence>
<dbReference type="InterPro" id="IPR036890">
    <property type="entry name" value="HATPase_C_sf"/>
</dbReference>
<evidence type="ECO:0000256" key="1">
    <source>
        <dbReference type="ARBA" id="ARBA00000085"/>
    </source>
</evidence>
<dbReference type="Pfam" id="PF07568">
    <property type="entry name" value="HisKA_2"/>
    <property type="match status" value="1"/>
</dbReference>
<gene>
    <name evidence="12" type="ORF">GO499_00040</name>
</gene>
<keyword evidence="13" id="KW-1185">Reference proteome</keyword>
<protein>
    <recommendedName>
        <fullName evidence="2">histidine kinase</fullName>
        <ecNumber evidence="2">2.7.13.3</ecNumber>
    </recommendedName>
</protein>
<dbReference type="InterPro" id="IPR011495">
    <property type="entry name" value="Sig_transdc_His_kin_sub2_dim/P"/>
</dbReference>
<dbReference type="Pfam" id="PF02518">
    <property type="entry name" value="HATPase_c"/>
    <property type="match status" value="1"/>
</dbReference>
<keyword evidence="10" id="KW-0157">Chromophore</keyword>
<dbReference type="InterPro" id="IPR035965">
    <property type="entry name" value="PAS-like_dom_sf"/>
</dbReference>
<dbReference type="NCBIfam" id="TIGR00229">
    <property type="entry name" value="sensory_box"/>
    <property type="match status" value="1"/>
</dbReference>
<accession>A0A6P1SWT0</accession>
<sequence>MAEDIAQISADMPDSIAMQVLSASPVSIVLTNPHLSDNPIVYVNDAFVRTTGFTRSQAIGHNCRFLQGKETDRAAVKKISACIRDETQVTLDILNYRASGEPFWNRLMIAPLGVEGEPAKFFLGVQMALGSSPEHHDESAMRTAMREVQHRVKNHLAMIIGLIRIQARGTEVQEHFDKLAQRVESIQLLYEEMSNTDEENTRAVALGSYLSRIVAAISHLDGRSGVRVNVDLETFTVPMDVAVSIGQIVSELLTNAIQHAFQGRQEGLIEISVRSHEDGSFRIVIADDGIGLSDSADEPIVKSGLGRTIVDQLVRSLGGTLMLSDRQQGTEYVLDIPASTRNL</sequence>
<dbReference type="InterPro" id="IPR003594">
    <property type="entry name" value="HATPase_dom"/>
</dbReference>
<dbReference type="PROSITE" id="PS50109">
    <property type="entry name" value="HIS_KIN"/>
    <property type="match status" value="1"/>
</dbReference>
<evidence type="ECO:0000256" key="2">
    <source>
        <dbReference type="ARBA" id="ARBA00012438"/>
    </source>
</evidence>
<evidence type="ECO:0000256" key="9">
    <source>
        <dbReference type="ARBA" id="ARBA00022840"/>
    </source>
</evidence>
<keyword evidence="9" id="KW-0067">ATP-binding</keyword>
<evidence type="ECO:0000256" key="7">
    <source>
        <dbReference type="ARBA" id="ARBA00022741"/>
    </source>
</evidence>
<dbReference type="KEGG" id="amaq:GO499_00040"/>
<dbReference type="CDD" id="cd00130">
    <property type="entry name" value="PAS"/>
    <property type="match status" value="1"/>
</dbReference>
<dbReference type="SMART" id="SM00387">
    <property type="entry name" value="HATPase_c"/>
    <property type="match status" value="1"/>
</dbReference>
<comment type="catalytic activity">
    <reaction evidence="1">
        <text>ATP + protein L-histidine = ADP + protein N-phospho-L-histidine.</text>
        <dbReference type="EC" id="2.7.13.3"/>
    </reaction>
</comment>
<dbReference type="GO" id="GO:0004673">
    <property type="term" value="F:protein histidine kinase activity"/>
    <property type="evidence" value="ECO:0007669"/>
    <property type="project" value="UniProtKB-EC"/>
</dbReference>
<evidence type="ECO:0000256" key="3">
    <source>
        <dbReference type="ARBA" id="ARBA00022553"/>
    </source>
</evidence>
<evidence type="ECO:0000313" key="12">
    <source>
        <dbReference type="EMBL" id="QHQ33676.1"/>
    </source>
</evidence>
<evidence type="ECO:0000256" key="4">
    <source>
        <dbReference type="ARBA" id="ARBA00022630"/>
    </source>
</evidence>